<keyword evidence="2" id="KW-1185">Reference proteome</keyword>
<proteinExistence type="predicted"/>
<protein>
    <submittedName>
        <fullName evidence="1">Uncharacterized protein</fullName>
    </submittedName>
</protein>
<sequence length="125" mass="14312">MDTNSQFVQKEMRRLVAISCMDELCPNSEFQELHKELLLFSFGAVRVTVDYGKKLISIWNSKPLTTSPVRLFNMKDAVADTLSYTSLEETLAGCLKSGQLQDKYYKTLLLKYSNFLNNDDHFLSA</sequence>
<accession>A0ABY8KYU8</accession>
<evidence type="ECO:0000313" key="1">
    <source>
        <dbReference type="EMBL" id="WGF93006.1"/>
    </source>
</evidence>
<reference evidence="1 2" key="1">
    <citation type="submission" date="2023-04" db="EMBL/GenBank/DDBJ databases">
        <title>Taxonomic identification of the Arctic strain Aequorivita sp. nov. and transcriptomic analysis in response to temperature stress.</title>
        <authorList>
            <person name="Liu W."/>
            <person name="Cong B."/>
            <person name="Lin J."/>
        </authorList>
    </citation>
    <scope>NUCLEOTIDE SEQUENCE [LARGE SCALE GENOMIC DNA]</scope>
    <source>
        <strain evidence="1 2">Ant34-E75</strain>
    </source>
</reference>
<dbReference type="RefSeq" id="WP_279449079.1">
    <property type="nucleotide sequence ID" value="NZ_CP122379.1"/>
</dbReference>
<evidence type="ECO:0000313" key="2">
    <source>
        <dbReference type="Proteomes" id="UP001238523"/>
    </source>
</evidence>
<organism evidence="1 2">
    <name type="scientific">Aequorivita marisscotiae</name>
    <dbReference type="NCBI Taxonomy" id="3040348"/>
    <lineage>
        <taxon>Bacteria</taxon>
        <taxon>Pseudomonadati</taxon>
        <taxon>Bacteroidota</taxon>
        <taxon>Flavobacteriia</taxon>
        <taxon>Flavobacteriales</taxon>
        <taxon>Flavobacteriaceae</taxon>
        <taxon>Aequorivita</taxon>
    </lineage>
</organism>
<name>A0ABY8KYU8_9FLAO</name>
<gene>
    <name evidence="1" type="ORF">QCQ61_02160</name>
</gene>
<dbReference type="EMBL" id="CP122379">
    <property type="protein sequence ID" value="WGF93006.1"/>
    <property type="molecule type" value="Genomic_DNA"/>
</dbReference>
<dbReference type="Proteomes" id="UP001238523">
    <property type="component" value="Chromosome"/>
</dbReference>